<protein>
    <submittedName>
        <fullName evidence="8">Alkylation response protein AidB-like acyl-CoA dehydrogenase</fullName>
    </submittedName>
</protein>
<dbReference type="InterPro" id="IPR036250">
    <property type="entry name" value="AcylCo_DH-like_C"/>
</dbReference>
<reference evidence="8 9" key="1">
    <citation type="submission" date="2021-03" db="EMBL/GenBank/DDBJ databases">
        <title>Sequencing the genomes of 1000 actinobacteria strains.</title>
        <authorList>
            <person name="Klenk H.-P."/>
        </authorList>
    </citation>
    <scope>NUCLEOTIDE SEQUENCE [LARGE SCALE GENOMIC DNA]</scope>
    <source>
        <strain evidence="8 9">DSM 45256</strain>
    </source>
</reference>
<dbReference type="InterPro" id="IPR037069">
    <property type="entry name" value="AcylCoA_DH/ox_N_sf"/>
</dbReference>
<keyword evidence="4" id="KW-0274">FAD</keyword>
<comment type="similarity">
    <text evidence="2">Belongs to the acyl-CoA dehydrogenase family.</text>
</comment>
<dbReference type="PROSITE" id="PS00482">
    <property type="entry name" value="DIHYDROOROTASE_1"/>
    <property type="match status" value="1"/>
</dbReference>
<dbReference type="SUPFAM" id="SSF47203">
    <property type="entry name" value="Acyl-CoA dehydrogenase C-terminal domain-like"/>
    <property type="match status" value="1"/>
</dbReference>
<gene>
    <name evidence="8" type="ORF">JOF36_003420</name>
</gene>
<keyword evidence="3" id="KW-0285">Flavoprotein</keyword>
<evidence type="ECO:0000259" key="6">
    <source>
        <dbReference type="Pfam" id="PF00441"/>
    </source>
</evidence>
<dbReference type="Gene3D" id="1.20.140.10">
    <property type="entry name" value="Butyryl-CoA Dehydrogenase, subunit A, domain 3"/>
    <property type="match status" value="1"/>
</dbReference>
<evidence type="ECO:0000256" key="4">
    <source>
        <dbReference type="ARBA" id="ARBA00022827"/>
    </source>
</evidence>
<keyword evidence="9" id="KW-1185">Reference proteome</keyword>
<comment type="cofactor">
    <cofactor evidence="1">
        <name>FAD</name>
        <dbReference type="ChEBI" id="CHEBI:57692"/>
    </cofactor>
</comment>
<dbReference type="Gene3D" id="1.10.540.10">
    <property type="entry name" value="Acyl-CoA dehydrogenase/oxidase, N-terminal domain"/>
    <property type="match status" value="1"/>
</dbReference>
<dbReference type="InterPro" id="IPR009075">
    <property type="entry name" value="AcylCo_DH/oxidase_C"/>
</dbReference>
<sequence length="369" mass="38561">MDFELSDEQAMLREASRDMLSTRTPLERARTDQSGAVLDPELWRLGGELGWVGLAVPDEHGGTGQGLSELVLVAEELGRAGAPDPFVPAALVALAVARDGDPALRAEVLPALADGTDSATWAVAEPGRAWAPEALSAVARPTAGGYVLDGAKSAVQDAERARWLLVTALLDGEPRSLLVDRDSPGVSIRKQEAFDLTRTFYEVRLDDVAVPAGRLLGGGSAAVRHLLDDASVLVAADALGAMERLLALTVEHVSTRVQFGRPIGSFQAVKQACASMALDAHATRAATHYAAMAADAGAPDSARAACAAASYAGGAAHRVAGQALQLHGGIGFTWEHDLHLHLRRATVDAVLYGDSAVHDDRLCDLLQAG</sequence>
<dbReference type="EMBL" id="JAGINU010000001">
    <property type="protein sequence ID" value="MBP2367724.1"/>
    <property type="molecule type" value="Genomic_DNA"/>
</dbReference>
<dbReference type="RefSeq" id="WP_210027885.1">
    <property type="nucleotide sequence ID" value="NZ_JAGINU010000001.1"/>
</dbReference>
<feature type="domain" description="Acyl-CoA dehydrogenase/oxidase N-terminal" evidence="7">
    <location>
        <begin position="6"/>
        <end position="115"/>
    </location>
</feature>
<organism evidence="8 9">
    <name type="scientific">Pseudonocardia parietis</name>
    <dbReference type="NCBI Taxonomy" id="570936"/>
    <lineage>
        <taxon>Bacteria</taxon>
        <taxon>Bacillati</taxon>
        <taxon>Actinomycetota</taxon>
        <taxon>Actinomycetes</taxon>
        <taxon>Pseudonocardiales</taxon>
        <taxon>Pseudonocardiaceae</taxon>
        <taxon>Pseudonocardia</taxon>
    </lineage>
</organism>
<dbReference type="CDD" id="cd00567">
    <property type="entry name" value="ACAD"/>
    <property type="match status" value="1"/>
</dbReference>
<dbReference type="Pfam" id="PF00441">
    <property type="entry name" value="Acyl-CoA_dh_1"/>
    <property type="match status" value="1"/>
</dbReference>
<dbReference type="InterPro" id="IPR013786">
    <property type="entry name" value="AcylCoA_DH/ox_N"/>
</dbReference>
<accession>A0ABS4VUX7</accession>
<dbReference type="Proteomes" id="UP001519295">
    <property type="component" value="Unassembled WGS sequence"/>
</dbReference>
<evidence type="ECO:0000256" key="1">
    <source>
        <dbReference type="ARBA" id="ARBA00001974"/>
    </source>
</evidence>
<name>A0ABS4VUX7_9PSEU</name>
<proteinExistence type="inferred from homology"/>
<evidence type="ECO:0000313" key="9">
    <source>
        <dbReference type="Proteomes" id="UP001519295"/>
    </source>
</evidence>
<dbReference type="SUPFAM" id="SSF56645">
    <property type="entry name" value="Acyl-CoA dehydrogenase NM domain-like"/>
    <property type="match status" value="1"/>
</dbReference>
<feature type="domain" description="Acyl-CoA dehydrogenase/oxidase C-terminal" evidence="6">
    <location>
        <begin position="218"/>
        <end position="359"/>
    </location>
</feature>
<dbReference type="InterPro" id="IPR009100">
    <property type="entry name" value="AcylCoA_DH/oxidase_NM_dom_sf"/>
</dbReference>
<keyword evidence="5" id="KW-0560">Oxidoreductase</keyword>
<evidence type="ECO:0000313" key="8">
    <source>
        <dbReference type="EMBL" id="MBP2367724.1"/>
    </source>
</evidence>
<dbReference type="Pfam" id="PF02771">
    <property type="entry name" value="Acyl-CoA_dh_N"/>
    <property type="match status" value="1"/>
</dbReference>
<evidence type="ECO:0000256" key="3">
    <source>
        <dbReference type="ARBA" id="ARBA00022630"/>
    </source>
</evidence>
<evidence type="ECO:0000256" key="5">
    <source>
        <dbReference type="ARBA" id="ARBA00023002"/>
    </source>
</evidence>
<dbReference type="Gene3D" id="2.40.110.10">
    <property type="entry name" value="Butyryl-CoA Dehydrogenase, subunit A, domain 2"/>
    <property type="match status" value="1"/>
</dbReference>
<dbReference type="InterPro" id="IPR002195">
    <property type="entry name" value="Dihydroorotase_CS"/>
</dbReference>
<comment type="caution">
    <text evidence="8">The sequence shown here is derived from an EMBL/GenBank/DDBJ whole genome shotgun (WGS) entry which is preliminary data.</text>
</comment>
<evidence type="ECO:0000256" key="2">
    <source>
        <dbReference type="ARBA" id="ARBA00009347"/>
    </source>
</evidence>
<dbReference type="PANTHER" id="PTHR43884">
    <property type="entry name" value="ACYL-COA DEHYDROGENASE"/>
    <property type="match status" value="1"/>
</dbReference>
<dbReference type="PANTHER" id="PTHR43884:SF20">
    <property type="entry name" value="ACYL-COA DEHYDROGENASE FADE28"/>
    <property type="match status" value="1"/>
</dbReference>
<evidence type="ECO:0000259" key="7">
    <source>
        <dbReference type="Pfam" id="PF02771"/>
    </source>
</evidence>
<dbReference type="InterPro" id="IPR046373">
    <property type="entry name" value="Acyl-CoA_Oxase/DH_mid-dom_sf"/>
</dbReference>